<dbReference type="InterPro" id="IPR011006">
    <property type="entry name" value="CheY-like_superfamily"/>
</dbReference>
<dbReference type="PANTHER" id="PTHR44591:SF3">
    <property type="entry name" value="RESPONSE REGULATORY DOMAIN-CONTAINING PROTEIN"/>
    <property type="match status" value="1"/>
</dbReference>
<reference evidence="4 5" key="1">
    <citation type="journal article" date="2012" name="J. Bacteriol.">
        <title>Draft Genome Sequence of the Soil Bacterium Burkholderia terrae Strain BS001, Which Interacts with Fungal Surface Structures.</title>
        <authorList>
            <person name="Nazir R."/>
            <person name="Hansen M.A."/>
            <person name="Sorensen S."/>
            <person name="van Elsas J.D."/>
        </authorList>
    </citation>
    <scope>NUCLEOTIDE SEQUENCE [LARGE SCALE GENOMIC DNA]</scope>
    <source>
        <strain evidence="4 5">BS001</strain>
    </source>
</reference>
<dbReference type="InterPro" id="IPR050595">
    <property type="entry name" value="Bact_response_regulator"/>
</dbReference>
<protein>
    <submittedName>
        <fullName evidence="4">Chemotaxis response regulator protein-glutamate methylesterase</fullName>
    </submittedName>
</protein>
<feature type="modified residue" description="4-aspartylphosphate" evidence="2">
    <location>
        <position position="58"/>
    </location>
</feature>
<gene>
    <name evidence="4" type="ORF">WQE_43839</name>
</gene>
<evidence type="ECO:0000313" key="5">
    <source>
        <dbReference type="Proteomes" id="UP000004980"/>
    </source>
</evidence>
<dbReference type="RefSeq" id="WP_009770473.1">
    <property type="nucleotide sequence ID" value="NZ_NFVE01000030.1"/>
</dbReference>
<accession>A0ABN0F7P0</accession>
<feature type="domain" description="Response regulatory" evidence="3">
    <location>
        <begin position="9"/>
        <end position="122"/>
    </location>
</feature>
<evidence type="ECO:0000313" key="4">
    <source>
        <dbReference type="EMBL" id="EIM94534.1"/>
    </source>
</evidence>
<sequence length="167" mass="18151">MERQEQRPVILLADDDKLTAAAWTAVLSMNGFEVVWAPDGGSALAFAHMGRPDLLLTDWDMPVIDGIELCRIFRNDPVLGSVPIILACSLSLLSADSLNLHNLFLQKPVDAVALLNAVSAFAVVVVATDMSQADGKLDEELPCARNNQSNAAVKIRLQRMTTHRTNT</sequence>
<evidence type="ECO:0000256" key="1">
    <source>
        <dbReference type="ARBA" id="ARBA00022553"/>
    </source>
</evidence>
<evidence type="ECO:0000259" key="3">
    <source>
        <dbReference type="PROSITE" id="PS50110"/>
    </source>
</evidence>
<organism evidence="4 5">
    <name type="scientific">Paraburkholderia hospita</name>
    <dbReference type="NCBI Taxonomy" id="169430"/>
    <lineage>
        <taxon>Bacteria</taxon>
        <taxon>Pseudomonadati</taxon>
        <taxon>Pseudomonadota</taxon>
        <taxon>Betaproteobacteria</taxon>
        <taxon>Burkholderiales</taxon>
        <taxon>Burkholderiaceae</taxon>
        <taxon>Paraburkholderia</taxon>
    </lineage>
</organism>
<dbReference type="InterPro" id="IPR001789">
    <property type="entry name" value="Sig_transdc_resp-reg_receiver"/>
</dbReference>
<keyword evidence="1 2" id="KW-0597">Phosphoprotein</keyword>
<dbReference type="Gene3D" id="3.40.50.2300">
    <property type="match status" value="1"/>
</dbReference>
<dbReference type="PANTHER" id="PTHR44591">
    <property type="entry name" value="STRESS RESPONSE REGULATOR PROTEIN 1"/>
    <property type="match status" value="1"/>
</dbReference>
<comment type="caution">
    <text evidence="4">The sequence shown here is derived from an EMBL/GenBank/DDBJ whole genome shotgun (WGS) entry which is preliminary data.</text>
</comment>
<evidence type="ECO:0000256" key="2">
    <source>
        <dbReference type="PROSITE-ProRule" id="PRU00169"/>
    </source>
</evidence>
<dbReference type="EMBL" id="AKAU01000270">
    <property type="protein sequence ID" value="EIM94534.1"/>
    <property type="molecule type" value="Genomic_DNA"/>
</dbReference>
<dbReference type="Proteomes" id="UP000004980">
    <property type="component" value="Unassembled WGS sequence"/>
</dbReference>
<name>A0ABN0F7P0_9BURK</name>
<dbReference type="SMART" id="SM00448">
    <property type="entry name" value="REC"/>
    <property type="match status" value="1"/>
</dbReference>
<proteinExistence type="predicted"/>
<dbReference type="SUPFAM" id="SSF52172">
    <property type="entry name" value="CheY-like"/>
    <property type="match status" value="1"/>
</dbReference>
<dbReference type="Pfam" id="PF00072">
    <property type="entry name" value="Response_reg"/>
    <property type="match status" value="1"/>
</dbReference>
<keyword evidence="5" id="KW-1185">Reference proteome</keyword>
<dbReference type="PROSITE" id="PS50110">
    <property type="entry name" value="RESPONSE_REGULATORY"/>
    <property type="match status" value="1"/>
</dbReference>